<evidence type="ECO:0000313" key="3">
    <source>
        <dbReference type="Proteomes" id="UP000310016"/>
    </source>
</evidence>
<dbReference type="AlphaFoldDB" id="A0A4U0P9W0"/>
<evidence type="ECO:0000313" key="2">
    <source>
        <dbReference type="EMBL" id="TJZ64249.1"/>
    </source>
</evidence>
<dbReference type="EMBL" id="SUMF01000048">
    <property type="protein sequence ID" value="TJZ64249.1"/>
    <property type="molecule type" value="Genomic_DNA"/>
</dbReference>
<protein>
    <submittedName>
        <fullName evidence="2">Uncharacterized protein</fullName>
    </submittedName>
</protein>
<reference evidence="2 3" key="1">
    <citation type="submission" date="2019-04" db="EMBL/GenBank/DDBJ databases">
        <title>Chitiniphilus eburnea sp. nov., a novel chitinolytic bacterium isolated from aquaculture sludge.</title>
        <authorList>
            <person name="Sheng M."/>
        </authorList>
    </citation>
    <scope>NUCLEOTIDE SEQUENCE [LARGE SCALE GENOMIC DNA]</scope>
    <source>
        <strain evidence="2 3">HX-2-15</strain>
    </source>
</reference>
<name>A0A4U0P9W0_9NEIS</name>
<dbReference type="Proteomes" id="UP000310016">
    <property type="component" value="Unassembled WGS sequence"/>
</dbReference>
<comment type="caution">
    <text evidence="2">The sequence shown here is derived from an EMBL/GenBank/DDBJ whole genome shotgun (WGS) entry which is preliminary data.</text>
</comment>
<gene>
    <name evidence="2" type="ORF">FAZ21_19240</name>
</gene>
<dbReference type="OrthoDB" id="8617359at2"/>
<sequence length="406" mass="42289">MADPVVQLQSDKQDAAGRTFTVGPDGLELQLIVPPGRKLDRVRLTIKASDSTGKAASGITLSCDTGAPASAVRWMRAEWGEERALVGLAFAADTTAAAGRIRILSDGVWLPLAPLDTLVVSKTAQSFVPQAASALAVEVLVLQNETKVLVPNSAVLGGLSLTVTDQPCHAALAIGDDPPFFRHAGVLPATPVEISGLARLTNRHLLDHPGTQAVPLRLLAAAPRKIRIDSFSATLVPNVPAPTPGGGSGSGGGSGQQPENPNAPRPGEITVLQPAEAQALEARCLGGEFRVAQRFRWDDAQRALSAVGLYARRLDNAPQAQLTLHADRAGVPADSPLAPALAVPVSNGDQAGWLRARWPEPLDLPAGDYWLSVTAQGGEALWYTAAQRPANAGAALIRIAGGPWLP</sequence>
<evidence type="ECO:0000256" key="1">
    <source>
        <dbReference type="SAM" id="MobiDB-lite"/>
    </source>
</evidence>
<feature type="compositionally biased region" description="Gly residues" evidence="1">
    <location>
        <begin position="244"/>
        <end position="255"/>
    </location>
</feature>
<keyword evidence="3" id="KW-1185">Reference proteome</keyword>
<accession>A0A4U0P9W0</accession>
<feature type="non-terminal residue" evidence="2">
    <location>
        <position position="406"/>
    </location>
</feature>
<feature type="region of interest" description="Disordered" evidence="1">
    <location>
        <begin position="237"/>
        <end position="268"/>
    </location>
</feature>
<proteinExistence type="predicted"/>
<organism evidence="2 3">
    <name type="scientific">Chitiniphilus eburneus</name>
    <dbReference type="NCBI Taxonomy" id="2571148"/>
    <lineage>
        <taxon>Bacteria</taxon>
        <taxon>Pseudomonadati</taxon>
        <taxon>Pseudomonadota</taxon>
        <taxon>Betaproteobacteria</taxon>
        <taxon>Neisseriales</taxon>
        <taxon>Chitinibacteraceae</taxon>
        <taxon>Chitiniphilus</taxon>
    </lineage>
</organism>
<dbReference type="RefSeq" id="WP_136775057.1">
    <property type="nucleotide sequence ID" value="NZ_SUMF01000048.1"/>
</dbReference>